<dbReference type="InterPro" id="IPR000276">
    <property type="entry name" value="GPCR_Rhodpsn"/>
</dbReference>
<dbReference type="EMBL" id="KV953644">
    <property type="protein sequence ID" value="PIO23790.1"/>
    <property type="molecule type" value="Genomic_DNA"/>
</dbReference>
<dbReference type="GO" id="GO:0004878">
    <property type="term" value="F:complement component C5a receptor activity"/>
    <property type="evidence" value="ECO:0007669"/>
    <property type="project" value="TreeGrafter"/>
</dbReference>
<dbReference type="PRINTS" id="PR00237">
    <property type="entry name" value="GPCRRHODOPSN"/>
</dbReference>
<feature type="domain" description="G-protein coupled receptors family 1 profile" evidence="22">
    <location>
        <begin position="65"/>
        <end position="312"/>
    </location>
</feature>
<feature type="transmembrane region" description="Helical" evidence="21">
    <location>
        <begin position="214"/>
        <end position="240"/>
    </location>
</feature>
<dbReference type="Proteomes" id="UP000228934">
    <property type="component" value="Unassembled WGS sequence"/>
</dbReference>
<organism evidence="23 24">
    <name type="scientific">Aquarana catesbeiana</name>
    <name type="common">American bullfrog</name>
    <name type="synonym">Rana catesbeiana</name>
    <dbReference type="NCBI Taxonomy" id="8400"/>
    <lineage>
        <taxon>Eukaryota</taxon>
        <taxon>Metazoa</taxon>
        <taxon>Chordata</taxon>
        <taxon>Craniata</taxon>
        <taxon>Vertebrata</taxon>
        <taxon>Euteleostomi</taxon>
        <taxon>Amphibia</taxon>
        <taxon>Batrachia</taxon>
        <taxon>Anura</taxon>
        <taxon>Neobatrachia</taxon>
        <taxon>Ranoidea</taxon>
        <taxon>Ranidae</taxon>
        <taxon>Aquarana</taxon>
    </lineage>
</organism>
<evidence type="ECO:0000256" key="21">
    <source>
        <dbReference type="SAM" id="Phobius"/>
    </source>
</evidence>
<evidence type="ECO:0000256" key="14">
    <source>
        <dbReference type="ARBA" id="ARBA00023224"/>
    </source>
</evidence>
<evidence type="ECO:0000256" key="15">
    <source>
        <dbReference type="ARBA" id="ARBA00023329"/>
    </source>
</evidence>
<evidence type="ECO:0000256" key="12">
    <source>
        <dbReference type="ARBA" id="ARBA00023157"/>
    </source>
</evidence>
<evidence type="ECO:0000256" key="10">
    <source>
        <dbReference type="ARBA" id="ARBA00023040"/>
    </source>
</evidence>
<dbReference type="GO" id="GO:0005886">
    <property type="term" value="C:plasma membrane"/>
    <property type="evidence" value="ECO:0007669"/>
    <property type="project" value="UniProtKB-SubCell"/>
</dbReference>
<dbReference type="AlphaFoldDB" id="A0A2G9R7F4"/>
<keyword evidence="8 19" id="KW-0812">Transmembrane</keyword>
<keyword evidence="5" id="KW-0145">Chemotaxis</keyword>
<evidence type="ECO:0000256" key="17">
    <source>
        <dbReference type="ARBA" id="ARBA00033421"/>
    </source>
</evidence>
<comment type="similarity">
    <text evidence="19">Belongs to the G-protein coupled receptor 1 family.</text>
</comment>
<comment type="function">
    <text evidence="18">Receptor for the chemotactic and inflammatory peptide anaphylatoxin C5a. The ligand interacts with at least two sites on the receptor: a high-affinity site on the extracellular N-terminus, and a second site in the transmembrane region which activates downstream signaling events. Receptor activation stimulates chemotaxis, granule enzyme release, intracellular calcium release and superoxide anion production.</text>
</comment>
<evidence type="ECO:0000256" key="19">
    <source>
        <dbReference type="RuleBase" id="RU000688"/>
    </source>
</evidence>
<sequence>MNNTDGNNNVINYDSDAYDGLDDILISVLNGTESSPKDPQLYSISPVGWFAIVVYCIVFVLGVPGNGLVVWVTTFEMKRTVNSVWFLNLAVADLLCCFAAPFSIMWIALGYWPLGLFACKTIPSILLVNMYSSVLLLTMISIDRCALVLKPVWCQNKRTVNKAYVACLVIWILAIILSSPSFVHRQITEKNSGKHSCVYDYSSLNDHKQKVENFIAIFRLLMGFVIPFVVITACYGVLLGKVSGRYTQSTKTWKVILIVIIGFFVCWLPYHVAGLILAVHKTDSKLYESFENLDAIFIALAFVNSCINPIIYVLAGREFKSKFKRSIRLILKNALAEDVSSFDSKKSKLTNGGASTREPRGWIGFGRGHRRHPGQSHIHPFDISVAPGDATIKVDLHCIGTPETKNTS</sequence>
<keyword evidence="12" id="KW-1015">Disulfide bond</keyword>
<feature type="region of interest" description="Disordered" evidence="20">
    <location>
        <begin position="344"/>
        <end position="365"/>
    </location>
</feature>
<dbReference type="SUPFAM" id="SSF81321">
    <property type="entry name" value="Family A G protein-coupled receptor-like"/>
    <property type="match status" value="1"/>
</dbReference>
<dbReference type="Pfam" id="PF00001">
    <property type="entry name" value="7tm_1"/>
    <property type="match status" value="1"/>
</dbReference>
<feature type="transmembrane region" description="Helical" evidence="21">
    <location>
        <begin position="163"/>
        <end position="183"/>
    </location>
</feature>
<dbReference type="PANTHER" id="PTHR24225:SF29">
    <property type="entry name" value="C5A ANAPHYLATOXIN CHEMOTACTIC RECEPTOR 1"/>
    <property type="match status" value="1"/>
</dbReference>
<dbReference type="PRINTS" id="PR00426">
    <property type="entry name" value="C5ANPHYLTXNR"/>
</dbReference>
<evidence type="ECO:0000256" key="6">
    <source>
        <dbReference type="ARBA" id="ARBA00022553"/>
    </source>
</evidence>
<gene>
    <name evidence="23" type="ORF">AB205_0199430</name>
</gene>
<dbReference type="PRINTS" id="PR01104">
    <property type="entry name" value="ANPHYLATOXNR"/>
</dbReference>
<evidence type="ECO:0000256" key="2">
    <source>
        <dbReference type="ARBA" id="ARBA00004651"/>
    </source>
</evidence>
<keyword evidence="6" id="KW-0597">Phosphoprotein</keyword>
<dbReference type="InterPro" id="IPR017452">
    <property type="entry name" value="GPCR_Rhodpsn_7TM"/>
</dbReference>
<dbReference type="Gene3D" id="1.20.1070.10">
    <property type="entry name" value="Rhodopsin 7-helix transmembrane proteins"/>
    <property type="match status" value="1"/>
</dbReference>
<dbReference type="PROSITE" id="PS00237">
    <property type="entry name" value="G_PROTEIN_RECEP_F1_1"/>
    <property type="match status" value="1"/>
</dbReference>
<evidence type="ECO:0000256" key="9">
    <source>
        <dbReference type="ARBA" id="ARBA00022989"/>
    </source>
</evidence>
<dbReference type="GO" id="GO:0031410">
    <property type="term" value="C:cytoplasmic vesicle"/>
    <property type="evidence" value="ECO:0007669"/>
    <property type="project" value="UniProtKB-SubCell"/>
</dbReference>
<dbReference type="InterPro" id="IPR000826">
    <property type="entry name" value="Formyl_rcpt-rel"/>
</dbReference>
<comment type="similarity">
    <text evidence="16">Belongs to the chemokine-like receptor (CMKLR) family.</text>
</comment>
<dbReference type="InterPro" id="IPR002234">
    <property type="entry name" value="Anphylx_rcpt_C3a/C5a1-2"/>
</dbReference>
<keyword evidence="15" id="KW-0968">Cytoplasmic vesicle</keyword>
<dbReference type="GO" id="GO:0007200">
    <property type="term" value="P:phospholipase C-activating G protein-coupled receptor signaling pathway"/>
    <property type="evidence" value="ECO:0007669"/>
    <property type="project" value="TreeGrafter"/>
</dbReference>
<evidence type="ECO:0000256" key="3">
    <source>
        <dbReference type="ARBA" id="ARBA00016344"/>
    </source>
</evidence>
<accession>A0A2G9R7F4</accession>
<dbReference type="GO" id="GO:0006935">
    <property type="term" value="P:chemotaxis"/>
    <property type="evidence" value="ECO:0007669"/>
    <property type="project" value="UniProtKB-KW"/>
</dbReference>
<dbReference type="GO" id="GO:0004930">
    <property type="term" value="F:G protein-coupled receptor activity"/>
    <property type="evidence" value="ECO:0007669"/>
    <property type="project" value="UniProtKB-KW"/>
</dbReference>
<dbReference type="GO" id="GO:0006954">
    <property type="term" value="P:inflammatory response"/>
    <property type="evidence" value="ECO:0007669"/>
    <property type="project" value="TreeGrafter"/>
</dbReference>
<reference evidence="24" key="1">
    <citation type="journal article" date="2017" name="Nat. Commun.">
        <title>The North American bullfrog draft genome provides insight into hormonal regulation of long noncoding RNA.</title>
        <authorList>
            <person name="Hammond S.A."/>
            <person name="Warren R.L."/>
            <person name="Vandervalk B.P."/>
            <person name="Kucuk E."/>
            <person name="Khan H."/>
            <person name="Gibb E.A."/>
            <person name="Pandoh P."/>
            <person name="Kirk H."/>
            <person name="Zhao Y."/>
            <person name="Jones M."/>
            <person name="Mungall A.J."/>
            <person name="Coope R."/>
            <person name="Pleasance S."/>
            <person name="Moore R.A."/>
            <person name="Holt R.A."/>
            <person name="Round J.M."/>
            <person name="Ohora S."/>
            <person name="Walle B.V."/>
            <person name="Veldhoen N."/>
            <person name="Helbing C.C."/>
            <person name="Birol I."/>
        </authorList>
    </citation>
    <scope>NUCLEOTIDE SEQUENCE [LARGE SCALE GENOMIC DNA]</scope>
</reference>
<feature type="transmembrane region" description="Helical" evidence="21">
    <location>
        <begin position="47"/>
        <end position="72"/>
    </location>
</feature>
<evidence type="ECO:0000256" key="5">
    <source>
        <dbReference type="ARBA" id="ARBA00022500"/>
    </source>
</evidence>
<evidence type="ECO:0000256" key="16">
    <source>
        <dbReference type="ARBA" id="ARBA00025736"/>
    </source>
</evidence>
<feature type="transmembrane region" description="Helical" evidence="21">
    <location>
        <begin position="252"/>
        <end position="276"/>
    </location>
</feature>
<evidence type="ECO:0000259" key="22">
    <source>
        <dbReference type="PROSITE" id="PS50262"/>
    </source>
</evidence>
<keyword evidence="14 19" id="KW-0807">Transducer</keyword>
<keyword evidence="10 19" id="KW-0297">G-protein coupled receptor</keyword>
<feature type="transmembrane region" description="Helical" evidence="21">
    <location>
        <begin position="121"/>
        <end position="142"/>
    </location>
</feature>
<dbReference type="OrthoDB" id="9835842at2759"/>
<keyword evidence="11 21" id="KW-0472">Membrane</keyword>
<evidence type="ECO:0000256" key="13">
    <source>
        <dbReference type="ARBA" id="ARBA00023170"/>
    </source>
</evidence>
<evidence type="ECO:0000256" key="11">
    <source>
        <dbReference type="ARBA" id="ARBA00023136"/>
    </source>
</evidence>
<evidence type="ECO:0000256" key="7">
    <source>
        <dbReference type="ARBA" id="ARBA00022641"/>
    </source>
</evidence>
<dbReference type="PROSITE" id="PS50262">
    <property type="entry name" value="G_PROTEIN_RECEP_F1_2"/>
    <property type="match status" value="1"/>
</dbReference>
<keyword evidence="7" id="KW-0765">Sulfation</keyword>
<keyword evidence="13 19" id="KW-0675">Receptor</keyword>
<feature type="transmembrane region" description="Helical" evidence="21">
    <location>
        <begin position="84"/>
        <end position="109"/>
    </location>
</feature>
<keyword evidence="9 21" id="KW-1133">Transmembrane helix</keyword>
<evidence type="ECO:0000313" key="23">
    <source>
        <dbReference type="EMBL" id="PIO23790.1"/>
    </source>
</evidence>
<dbReference type="FunFam" id="1.20.1070.10:FF:000034">
    <property type="entry name" value="G-protein coupled receptor 1"/>
    <property type="match status" value="1"/>
</dbReference>
<protein>
    <recommendedName>
        <fullName evidence="3">C5a anaphylatoxin chemotactic receptor 1</fullName>
    </recommendedName>
    <alternativeName>
        <fullName evidence="17">C5a anaphylatoxin chemotactic receptor</fullName>
    </alternativeName>
</protein>
<evidence type="ECO:0000256" key="4">
    <source>
        <dbReference type="ARBA" id="ARBA00022475"/>
    </source>
</evidence>
<keyword evidence="4" id="KW-1003">Cell membrane</keyword>
<feature type="transmembrane region" description="Helical" evidence="21">
    <location>
        <begin position="296"/>
        <end position="315"/>
    </location>
</feature>
<evidence type="ECO:0000313" key="24">
    <source>
        <dbReference type="Proteomes" id="UP000228934"/>
    </source>
</evidence>
<keyword evidence="24" id="KW-1185">Reference proteome</keyword>
<comment type="subcellular location">
    <subcellularLocation>
        <location evidence="2">Cell membrane</location>
        <topology evidence="2">Multi-pass membrane protein</topology>
    </subcellularLocation>
    <subcellularLocation>
        <location evidence="1">Cytoplasmic vesicle</location>
    </subcellularLocation>
</comment>
<evidence type="ECO:0000256" key="1">
    <source>
        <dbReference type="ARBA" id="ARBA00004541"/>
    </source>
</evidence>
<evidence type="ECO:0000256" key="18">
    <source>
        <dbReference type="ARBA" id="ARBA00045990"/>
    </source>
</evidence>
<dbReference type="GO" id="GO:0007204">
    <property type="term" value="P:positive regulation of cytosolic calcium ion concentration"/>
    <property type="evidence" value="ECO:0007669"/>
    <property type="project" value="TreeGrafter"/>
</dbReference>
<name>A0A2G9R7F4_AQUCT</name>
<evidence type="ECO:0000256" key="20">
    <source>
        <dbReference type="SAM" id="MobiDB-lite"/>
    </source>
</evidence>
<proteinExistence type="inferred from homology"/>
<dbReference type="PANTHER" id="PTHR24225">
    <property type="entry name" value="CHEMOTACTIC RECEPTOR"/>
    <property type="match status" value="1"/>
</dbReference>
<evidence type="ECO:0000256" key="8">
    <source>
        <dbReference type="ARBA" id="ARBA00022692"/>
    </source>
</evidence>